<dbReference type="GO" id="GO:0051301">
    <property type="term" value="P:cell division"/>
    <property type="evidence" value="ECO:0007669"/>
    <property type="project" value="UniProtKB-KW"/>
</dbReference>
<keyword evidence="1" id="KW-0131">Cell cycle</keyword>
<dbReference type="RefSeq" id="WP_068327832.1">
    <property type="nucleotide sequence ID" value="NZ_LVHF01000012.1"/>
</dbReference>
<comment type="caution">
    <text evidence="1">The sequence shown here is derived from an EMBL/GenBank/DDBJ whole genome shotgun (WGS) entry which is preliminary data.</text>
</comment>
<dbReference type="Proteomes" id="UP000078503">
    <property type="component" value="Unassembled WGS sequence"/>
</dbReference>
<dbReference type="AlphaFoldDB" id="A0A178KL15"/>
<protein>
    <submittedName>
        <fullName evidence="1">Cell division protein FtsZ</fullName>
    </submittedName>
</protein>
<sequence>MIELFETLPSVSAAQAYKSTFSAIQSSSIPLCSSVTCPIEVSFSDEHQTELAYFLRLLKQANNENRWIMFIGHDAVLDKKLLESAKIDLSKVLVLHKTKSKSLPKLMEMALQSGNCSAVISSGEISEYQTNAIREAAQAGKSLAFVISKEQAKSRITLH</sequence>
<dbReference type="InterPro" id="IPR004596">
    <property type="entry name" value="Cell_div_suppressor_SulA"/>
</dbReference>
<dbReference type="Gene3D" id="3.40.50.300">
    <property type="entry name" value="P-loop containing nucleotide triphosphate hydrolases"/>
    <property type="match status" value="1"/>
</dbReference>
<dbReference type="Pfam" id="PF03846">
    <property type="entry name" value="SulA"/>
    <property type="match status" value="1"/>
</dbReference>
<dbReference type="STRING" id="858640.A3K86_03610"/>
<evidence type="ECO:0000313" key="2">
    <source>
        <dbReference type="Proteomes" id="UP000078503"/>
    </source>
</evidence>
<keyword evidence="1" id="KW-0132">Cell division</keyword>
<dbReference type="GO" id="GO:0009432">
    <property type="term" value="P:SOS response"/>
    <property type="evidence" value="ECO:0007669"/>
    <property type="project" value="InterPro"/>
</dbReference>
<dbReference type="SUPFAM" id="SSF52540">
    <property type="entry name" value="P-loop containing nucleoside triphosphate hydrolases"/>
    <property type="match status" value="1"/>
</dbReference>
<dbReference type="EMBL" id="LVHF01000012">
    <property type="protein sequence ID" value="OAN18019.1"/>
    <property type="molecule type" value="Genomic_DNA"/>
</dbReference>
<accession>A0A178KL15</accession>
<dbReference type="OrthoDB" id="9811176at2"/>
<evidence type="ECO:0000313" key="1">
    <source>
        <dbReference type="EMBL" id="OAN18019.1"/>
    </source>
</evidence>
<keyword evidence="2" id="KW-1185">Reference proteome</keyword>
<name>A0A178KL15_9GAMM</name>
<reference evidence="1 2" key="1">
    <citation type="submission" date="2016-03" db="EMBL/GenBank/DDBJ databases">
        <title>Photobacterium proteolyticum sp. nov. a protease producing bacterium isolated from ocean sediments of Laizhou Bay.</title>
        <authorList>
            <person name="Li Y."/>
        </authorList>
    </citation>
    <scope>NUCLEOTIDE SEQUENCE [LARGE SCALE GENOMIC DNA]</scope>
    <source>
        <strain evidence="1 2">R-40508</strain>
    </source>
</reference>
<gene>
    <name evidence="1" type="ORF">A3K86_03610</name>
</gene>
<dbReference type="GO" id="GO:0051782">
    <property type="term" value="P:negative regulation of cell division"/>
    <property type="evidence" value="ECO:0007669"/>
    <property type="project" value="InterPro"/>
</dbReference>
<proteinExistence type="predicted"/>
<dbReference type="InterPro" id="IPR027417">
    <property type="entry name" value="P-loop_NTPase"/>
</dbReference>
<organism evidence="1 2">
    <name type="scientific">Photobacterium jeanii</name>
    <dbReference type="NCBI Taxonomy" id="858640"/>
    <lineage>
        <taxon>Bacteria</taxon>
        <taxon>Pseudomonadati</taxon>
        <taxon>Pseudomonadota</taxon>
        <taxon>Gammaproteobacteria</taxon>
        <taxon>Vibrionales</taxon>
        <taxon>Vibrionaceae</taxon>
        <taxon>Photobacterium</taxon>
    </lineage>
</organism>